<keyword evidence="6" id="KW-0812">Transmembrane</keyword>
<dbReference type="Proteomes" id="UP000177354">
    <property type="component" value="Unassembled WGS sequence"/>
</dbReference>
<organism evidence="8 9">
    <name type="scientific">Candidatus Gottesmanbacteria bacterium RIFCSPHIGHO2_01_FULL_40_15</name>
    <dbReference type="NCBI Taxonomy" id="1798376"/>
    <lineage>
        <taxon>Bacteria</taxon>
        <taxon>Candidatus Gottesmaniibacteriota</taxon>
    </lineage>
</organism>
<dbReference type="PANTHER" id="PTHR13887:SF14">
    <property type="entry name" value="DISULFIDE BOND FORMATION PROTEIN D"/>
    <property type="match status" value="1"/>
</dbReference>
<name>A0A1F5YZK6_9BACT</name>
<dbReference type="PROSITE" id="PS51352">
    <property type="entry name" value="THIOREDOXIN_2"/>
    <property type="match status" value="1"/>
</dbReference>
<evidence type="ECO:0000256" key="1">
    <source>
        <dbReference type="ARBA" id="ARBA00005791"/>
    </source>
</evidence>
<keyword evidence="5" id="KW-0676">Redox-active center</keyword>
<dbReference type="InterPro" id="IPR012336">
    <property type="entry name" value="Thioredoxin-like_fold"/>
</dbReference>
<evidence type="ECO:0000256" key="4">
    <source>
        <dbReference type="ARBA" id="ARBA00023157"/>
    </source>
</evidence>
<feature type="domain" description="Thioredoxin" evidence="7">
    <location>
        <begin position="49"/>
        <end position="268"/>
    </location>
</feature>
<accession>A0A1F5YZK6</accession>
<evidence type="ECO:0000256" key="6">
    <source>
        <dbReference type="SAM" id="Phobius"/>
    </source>
</evidence>
<dbReference type="AlphaFoldDB" id="A0A1F5YZK6"/>
<dbReference type="Gene3D" id="3.40.30.10">
    <property type="entry name" value="Glutaredoxin"/>
    <property type="match status" value="1"/>
</dbReference>
<evidence type="ECO:0000256" key="5">
    <source>
        <dbReference type="ARBA" id="ARBA00023284"/>
    </source>
</evidence>
<reference evidence="8 9" key="1">
    <citation type="journal article" date="2016" name="Nat. Commun.">
        <title>Thousands of microbial genomes shed light on interconnected biogeochemical processes in an aquifer system.</title>
        <authorList>
            <person name="Anantharaman K."/>
            <person name="Brown C.T."/>
            <person name="Hug L.A."/>
            <person name="Sharon I."/>
            <person name="Castelle C.J."/>
            <person name="Probst A.J."/>
            <person name="Thomas B.C."/>
            <person name="Singh A."/>
            <person name="Wilkins M.J."/>
            <person name="Karaoz U."/>
            <person name="Brodie E.L."/>
            <person name="Williams K.H."/>
            <person name="Hubbard S.S."/>
            <person name="Banfield J.F."/>
        </authorList>
    </citation>
    <scope>NUCLEOTIDE SEQUENCE [LARGE SCALE GENOMIC DNA]</scope>
</reference>
<comment type="similarity">
    <text evidence="1">Belongs to the thioredoxin family. DsbA subfamily.</text>
</comment>
<dbReference type="EMBL" id="MFJF01000031">
    <property type="protein sequence ID" value="OGG05523.1"/>
    <property type="molecule type" value="Genomic_DNA"/>
</dbReference>
<keyword evidence="4" id="KW-1015">Disulfide bond</keyword>
<dbReference type="Pfam" id="PF13462">
    <property type="entry name" value="Thioredoxin_4"/>
    <property type="match status" value="2"/>
</dbReference>
<evidence type="ECO:0000256" key="2">
    <source>
        <dbReference type="ARBA" id="ARBA00022729"/>
    </source>
</evidence>
<keyword evidence="6" id="KW-0472">Membrane</keyword>
<evidence type="ECO:0000259" key="7">
    <source>
        <dbReference type="PROSITE" id="PS51352"/>
    </source>
</evidence>
<dbReference type="PANTHER" id="PTHR13887">
    <property type="entry name" value="GLUTATHIONE S-TRANSFERASE KAPPA"/>
    <property type="match status" value="1"/>
</dbReference>
<evidence type="ECO:0000256" key="3">
    <source>
        <dbReference type="ARBA" id="ARBA00023002"/>
    </source>
</evidence>
<dbReference type="SUPFAM" id="SSF52833">
    <property type="entry name" value="Thioredoxin-like"/>
    <property type="match status" value="1"/>
</dbReference>
<keyword evidence="2" id="KW-0732">Signal</keyword>
<comment type="caution">
    <text evidence="8">The sequence shown here is derived from an EMBL/GenBank/DDBJ whole genome shotgun (WGS) entry which is preliminary data.</text>
</comment>
<feature type="transmembrane region" description="Helical" evidence="6">
    <location>
        <begin position="23"/>
        <end position="43"/>
    </location>
</feature>
<dbReference type="InterPro" id="IPR013766">
    <property type="entry name" value="Thioredoxin_domain"/>
</dbReference>
<evidence type="ECO:0000313" key="9">
    <source>
        <dbReference type="Proteomes" id="UP000177354"/>
    </source>
</evidence>
<dbReference type="InterPro" id="IPR036249">
    <property type="entry name" value="Thioredoxin-like_sf"/>
</dbReference>
<protein>
    <recommendedName>
        <fullName evidence="7">Thioredoxin domain-containing protein</fullName>
    </recommendedName>
</protein>
<gene>
    <name evidence="8" type="ORF">A2777_00225</name>
</gene>
<proteinExistence type="inferred from homology"/>
<keyword evidence="3" id="KW-0560">Oxidoreductase</keyword>
<evidence type="ECO:0000313" key="8">
    <source>
        <dbReference type="EMBL" id="OGG05523.1"/>
    </source>
</evidence>
<keyword evidence="6" id="KW-1133">Transmembrane helix</keyword>
<sequence>MPVRKTTEKVRNSTIEKSPSKNVINYLLIGLIVISAFIIGSLYQKVKLLEGGTVKPVNQAAEVNNQPIIPPAASKQDIKINNDDPVLGSSKAKVTVVEFSDFLCPYCAAFSGVNSNMVLQMKERFADWEPALPGLKKDYIDKGLIRFVFKDYPLHGEEAILVHQGAKCAQDQDKFWEFHDVIFEKYGEENLTYSKDTLKDMAGKLNLNQNDFDNCLDGDKYAQKMRDAISYAQSVGAQGTPATYINGKLVSGADTYSAFKTLIEEELKK</sequence>
<dbReference type="GO" id="GO:0016491">
    <property type="term" value="F:oxidoreductase activity"/>
    <property type="evidence" value="ECO:0007669"/>
    <property type="project" value="UniProtKB-KW"/>
</dbReference>